<dbReference type="InterPro" id="IPR027410">
    <property type="entry name" value="TCP-1-like_intermed_sf"/>
</dbReference>
<dbReference type="EMBL" id="JAUIZM010000011">
    <property type="protein sequence ID" value="KAK1357281.1"/>
    <property type="molecule type" value="Genomic_DNA"/>
</dbReference>
<sequence length="320" mass="33414">MIENIINFMSAWFLGHIAQLSEYNATFVAIEEGIVPGGGAALVHLSEYVPAIKPESGRYMSVLRIAGGPEAKPTAEKAGAAVAVQGTPVAGIQASPFRKVGAAKNATFVAIEEGIVPGGGVALVHLSEYVPAIKAKLEDAENWCSCQNMKPGMNNRFRSRRICVWPESKSFSDEGMGPVPASWKGICQTGDNFTTKHCNRKIIGASHTASTAAGRSVPNVSALGGFAYGTASGGAPLAHLAIYKVCWPIPKKEKVEGNTCTKVDMLAGMDDAIADGVHVVSLSLGTSKSVPYDQDGLAIGGLHAVKKNIVVSTSNSSYLG</sequence>
<evidence type="ECO:0000256" key="1">
    <source>
        <dbReference type="ARBA" id="ARBA00011073"/>
    </source>
</evidence>
<dbReference type="AlphaFoldDB" id="A0AAD8H0I5"/>
<keyword evidence="2" id="KW-0732">Signal</keyword>
<dbReference type="SUPFAM" id="SSF52743">
    <property type="entry name" value="Subtilisin-like"/>
    <property type="match status" value="1"/>
</dbReference>
<dbReference type="InterPro" id="IPR045051">
    <property type="entry name" value="SBT"/>
</dbReference>
<keyword evidence="4" id="KW-1185">Reference proteome</keyword>
<organism evidence="3 4">
    <name type="scientific">Heracleum sosnowskyi</name>
    <dbReference type="NCBI Taxonomy" id="360622"/>
    <lineage>
        <taxon>Eukaryota</taxon>
        <taxon>Viridiplantae</taxon>
        <taxon>Streptophyta</taxon>
        <taxon>Embryophyta</taxon>
        <taxon>Tracheophyta</taxon>
        <taxon>Spermatophyta</taxon>
        <taxon>Magnoliopsida</taxon>
        <taxon>eudicotyledons</taxon>
        <taxon>Gunneridae</taxon>
        <taxon>Pentapetalae</taxon>
        <taxon>asterids</taxon>
        <taxon>campanulids</taxon>
        <taxon>Apiales</taxon>
        <taxon>Apiaceae</taxon>
        <taxon>Apioideae</taxon>
        <taxon>apioid superclade</taxon>
        <taxon>Tordylieae</taxon>
        <taxon>Tordyliinae</taxon>
        <taxon>Heracleum</taxon>
    </lineage>
</organism>
<dbReference type="Gene3D" id="3.40.50.200">
    <property type="entry name" value="Peptidase S8/S53 domain"/>
    <property type="match status" value="2"/>
</dbReference>
<name>A0AAD8H0I5_9APIA</name>
<dbReference type="InterPro" id="IPR036852">
    <property type="entry name" value="Peptidase_S8/S53_dom_sf"/>
</dbReference>
<dbReference type="PANTHER" id="PTHR10795">
    <property type="entry name" value="PROPROTEIN CONVERTASE SUBTILISIN/KEXIN"/>
    <property type="match status" value="1"/>
</dbReference>
<dbReference type="GO" id="GO:0006508">
    <property type="term" value="P:proteolysis"/>
    <property type="evidence" value="ECO:0007669"/>
    <property type="project" value="InterPro"/>
</dbReference>
<protein>
    <recommendedName>
        <fullName evidence="5">Subtilisin-like protease</fullName>
    </recommendedName>
</protein>
<evidence type="ECO:0000313" key="4">
    <source>
        <dbReference type="Proteomes" id="UP001237642"/>
    </source>
</evidence>
<reference evidence="3" key="2">
    <citation type="submission" date="2023-05" db="EMBL/GenBank/DDBJ databases">
        <authorList>
            <person name="Schelkunov M.I."/>
        </authorList>
    </citation>
    <scope>NUCLEOTIDE SEQUENCE</scope>
    <source>
        <strain evidence="3">Hsosn_3</strain>
        <tissue evidence="3">Leaf</tissue>
    </source>
</reference>
<evidence type="ECO:0008006" key="5">
    <source>
        <dbReference type="Google" id="ProtNLM"/>
    </source>
</evidence>
<evidence type="ECO:0000256" key="2">
    <source>
        <dbReference type="ARBA" id="ARBA00022729"/>
    </source>
</evidence>
<accession>A0AAD8H0I5</accession>
<evidence type="ECO:0000313" key="3">
    <source>
        <dbReference type="EMBL" id="KAK1357281.1"/>
    </source>
</evidence>
<comment type="caution">
    <text evidence="3">The sequence shown here is derived from an EMBL/GenBank/DDBJ whole genome shotgun (WGS) entry which is preliminary data.</text>
</comment>
<dbReference type="GO" id="GO:0004252">
    <property type="term" value="F:serine-type endopeptidase activity"/>
    <property type="evidence" value="ECO:0007669"/>
    <property type="project" value="InterPro"/>
</dbReference>
<proteinExistence type="inferred from homology"/>
<dbReference type="InterPro" id="IPR027413">
    <property type="entry name" value="GROEL-like_equatorial_sf"/>
</dbReference>
<dbReference type="Proteomes" id="UP001237642">
    <property type="component" value="Unassembled WGS sequence"/>
</dbReference>
<dbReference type="Gene3D" id="1.10.560.10">
    <property type="entry name" value="GroEL-like equatorial domain"/>
    <property type="match status" value="1"/>
</dbReference>
<reference evidence="3" key="1">
    <citation type="submission" date="2023-02" db="EMBL/GenBank/DDBJ databases">
        <title>Genome of toxic invasive species Heracleum sosnowskyi carries increased number of genes despite the absence of recent whole-genome duplications.</title>
        <authorList>
            <person name="Schelkunov M."/>
            <person name="Shtratnikova V."/>
            <person name="Makarenko M."/>
            <person name="Klepikova A."/>
            <person name="Omelchenko D."/>
            <person name="Novikova G."/>
            <person name="Obukhova E."/>
            <person name="Bogdanov V."/>
            <person name="Penin A."/>
            <person name="Logacheva M."/>
        </authorList>
    </citation>
    <scope>NUCLEOTIDE SEQUENCE</scope>
    <source>
        <strain evidence="3">Hsosn_3</strain>
        <tissue evidence="3">Leaf</tissue>
    </source>
</reference>
<gene>
    <name evidence="3" type="ORF">POM88_050537</name>
</gene>
<comment type="similarity">
    <text evidence="1">Belongs to the peptidase S8 family.</text>
</comment>
<dbReference type="Gene3D" id="3.30.260.10">
    <property type="entry name" value="TCP-1-like chaperonin intermediate domain"/>
    <property type="match status" value="1"/>
</dbReference>